<evidence type="ECO:0000313" key="2">
    <source>
        <dbReference type="EMBL" id="OIR12617.1"/>
    </source>
</evidence>
<dbReference type="AlphaFoldDB" id="A0A1J5SVS6"/>
<accession>A0A1J5SVS6</accession>
<dbReference type="PROSITE" id="PS51704">
    <property type="entry name" value="GP_PDE"/>
    <property type="match status" value="1"/>
</dbReference>
<dbReference type="InterPro" id="IPR017946">
    <property type="entry name" value="PLC-like_Pdiesterase_TIM-brl"/>
</dbReference>
<dbReference type="CDD" id="cd08556">
    <property type="entry name" value="GDPD"/>
    <property type="match status" value="1"/>
</dbReference>
<evidence type="ECO:0000313" key="3">
    <source>
        <dbReference type="Proteomes" id="UP000183403"/>
    </source>
</evidence>
<dbReference type="PANTHER" id="PTHR46211:SF8">
    <property type="entry name" value="PHOSPHODIESTERASE"/>
    <property type="match status" value="1"/>
</dbReference>
<organism evidence="2 3">
    <name type="scientific">Marine Group III euryarchaeote CG-Epi6</name>
    <dbReference type="NCBI Taxonomy" id="1889000"/>
    <lineage>
        <taxon>Archaea</taxon>
        <taxon>Methanobacteriati</taxon>
        <taxon>Thermoplasmatota</taxon>
        <taxon>Thermoplasmata</taxon>
        <taxon>Candidatus Thermoprofundales</taxon>
    </lineage>
</organism>
<evidence type="ECO:0000259" key="1">
    <source>
        <dbReference type="PROSITE" id="PS51704"/>
    </source>
</evidence>
<gene>
    <name evidence="2" type="ORF">BEU03_00255</name>
</gene>
<dbReference type="SUPFAM" id="SSF51695">
    <property type="entry name" value="PLC-like phosphodiesterases"/>
    <property type="match status" value="1"/>
</dbReference>
<dbReference type="Pfam" id="PF03009">
    <property type="entry name" value="GDPD"/>
    <property type="match status" value="1"/>
</dbReference>
<name>A0A1J5SVS6_9ARCH</name>
<dbReference type="PANTHER" id="PTHR46211">
    <property type="entry name" value="GLYCEROPHOSPHORYL DIESTER PHOSPHODIESTERASE"/>
    <property type="match status" value="1"/>
</dbReference>
<protein>
    <recommendedName>
        <fullName evidence="1">GP-PDE domain-containing protein</fullName>
    </recommendedName>
</protein>
<dbReference type="Proteomes" id="UP000183403">
    <property type="component" value="Unassembled WGS sequence"/>
</dbReference>
<dbReference type="InterPro" id="IPR030395">
    <property type="entry name" value="GP_PDE_dom"/>
</dbReference>
<feature type="domain" description="GP-PDE" evidence="1">
    <location>
        <begin position="3"/>
        <end position="229"/>
    </location>
</feature>
<dbReference type="GO" id="GO:0006629">
    <property type="term" value="P:lipid metabolic process"/>
    <property type="evidence" value="ECO:0007669"/>
    <property type="project" value="InterPro"/>
</dbReference>
<reference evidence="2 3" key="1">
    <citation type="submission" date="2016-08" db="EMBL/GenBank/DDBJ databases">
        <title>New Insights into Marine Group III Euryarchaeota, from dark to light.</title>
        <authorList>
            <person name="Haro-Moreno J.M."/>
            <person name="Rodriguez-Valera F."/>
            <person name="Lopez-Garcia P."/>
            <person name="Moreira D."/>
            <person name="Martin-Cuadrado A.B."/>
        </authorList>
    </citation>
    <scope>NUCLEOTIDE SEQUENCE [LARGE SCALE GENOMIC DNA]</scope>
    <source>
        <strain evidence="2">CG-Epi6</strain>
    </source>
</reference>
<dbReference type="GO" id="GO:0008081">
    <property type="term" value="F:phosphoric diester hydrolase activity"/>
    <property type="evidence" value="ECO:0007669"/>
    <property type="project" value="InterPro"/>
</dbReference>
<dbReference type="EMBL" id="MIYV01000012">
    <property type="protein sequence ID" value="OIR12617.1"/>
    <property type="molecule type" value="Genomic_DNA"/>
</dbReference>
<comment type="caution">
    <text evidence="2">The sequence shown here is derived from an EMBL/GenBank/DDBJ whole genome shotgun (WGS) entry which is preliminary data.</text>
</comment>
<dbReference type="Gene3D" id="3.20.20.190">
    <property type="entry name" value="Phosphatidylinositol (PI) phosphodiesterase"/>
    <property type="match status" value="1"/>
</dbReference>
<sequence length="235" mass="26863">MLPRIISHRGKIDLDSPENDLVGIQEAIDLGVDMVEFDVRRTNDDFLICHHDADINGSLISELSFKDVNLLKGRVFELDEVIGLCKGKIGVNLEIKEEGFEDRIVKQLTNNFSYDNFYVTSFSSTIIRSIKTLDSKITAGLLVGDAINYQVFYKILKEAIFMTEFDNSKADFISPFYKIYEMGLMGKFEMRGIPIQLWTVNDLNFLKDLINSSIQSVVTDVSRNFFQMRLDSKDV</sequence>
<proteinExistence type="predicted"/>